<comment type="caution">
    <text evidence="2">The sequence shown here is derived from an EMBL/GenBank/DDBJ whole genome shotgun (WGS) entry which is preliminary data.</text>
</comment>
<accession>A0A5C5G4E7</accession>
<dbReference type="InterPro" id="IPR014718">
    <property type="entry name" value="GH-type_carb-bd"/>
</dbReference>
<dbReference type="SUPFAM" id="SSF74650">
    <property type="entry name" value="Galactose mutarotase-like"/>
    <property type="match status" value="1"/>
</dbReference>
<dbReference type="GO" id="GO:0030246">
    <property type="term" value="F:carbohydrate binding"/>
    <property type="evidence" value="ECO:0007669"/>
    <property type="project" value="InterPro"/>
</dbReference>
<name>A0A5C5G4E7_9BASI</name>
<reference evidence="2 3" key="1">
    <citation type="submission" date="2019-03" db="EMBL/GenBank/DDBJ databases">
        <title>Rhodosporidium diobovatum UCD-FST 08-225 genome sequencing, assembly, and annotation.</title>
        <authorList>
            <person name="Fakankun I.U."/>
            <person name="Fristensky B."/>
            <person name="Levin D.B."/>
        </authorList>
    </citation>
    <scope>NUCLEOTIDE SEQUENCE [LARGE SCALE GENOMIC DNA]</scope>
    <source>
        <strain evidence="2 3">UCD-FST 08-225</strain>
    </source>
</reference>
<dbReference type="Gene3D" id="2.70.98.10">
    <property type="match status" value="1"/>
</dbReference>
<feature type="region of interest" description="Disordered" evidence="1">
    <location>
        <begin position="259"/>
        <end position="324"/>
    </location>
</feature>
<dbReference type="GO" id="GO:0033499">
    <property type="term" value="P:galactose catabolic process via UDP-galactose, Leloir pathway"/>
    <property type="evidence" value="ECO:0007669"/>
    <property type="project" value="TreeGrafter"/>
</dbReference>
<dbReference type="InterPro" id="IPR008183">
    <property type="entry name" value="Aldose_1/G6P_1-epimerase"/>
</dbReference>
<dbReference type="EMBL" id="SOZI01000006">
    <property type="protein sequence ID" value="TNY23963.1"/>
    <property type="molecule type" value="Genomic_DNA"/>
</dbReference>
<proteinExistence type="predicted"/>
<dbReference type="AlphaFoldDB" id="A0A5C5G4E7"/>
<evidence type="ECO:0000256" key="1">
    <source>
        <dbReference type="SAM" id="MobiDB-lite"/>
    </source>
</evidence>
<dbReference type="PANTHER" id="PTHR10091">
    <property type="entry name" value="ALDOSE-1-EPIMERASE"/>
    <property type="match status" value="1"/>
</dbReference>
<sequence>MSTESDQVTLETPHLQTSVLPYGHHITSLVVDDSTDVLAGFRDIDVYHHSVSNRAFLNSVVGRVANRLPSGETLLSTGARLHLPGAQGVCLHGGEAAFDTLPWAPVERSQSLLFPPDDPDHPVPPPPSDPNEPVAESSTLHRLYSPAGAEGFPCSLVVEALVVVLAPEKREGAHTAAEGKEGTSLGKLKVVLRAKIREDGDEDIPKGTPVNLTVHWGFRLDDGKDKDVLGHHLWLASDKLVALDDSGLSTGALDPIAQGSPLDFCSQGRQGPHRTIGDNYPEGGIDRNFLFSHPPTSLQPSPSTQPPSSSSQWSPRLPSEPQAILTSPSSHLSLRFTSNQSSVQVYTAPSLDGTGPARKVAHGGPERGEGEEGEGRARAAKDRAKTEGEGYGKDGLVFLEFQAPVGAVVHAAGAPKEEKEEGHEGGERNELARWMRERAEKVGADLGEGKGGRSWEADGLLRKGQTYENWVEVEVVRLE</sequence>
<feature type="region of interest" description="Disordered" evidence="1">
    <location>
        <begin position="347"/>
        <end position="388"/>
    </location>
</feature>
<evidence type="ECO:0000313" key="2">
    <source>
        <dbReference type="EMBL" id="TNY23963.1"/>
    </source>
</evidence>
<dbReference type="OrthoDB" id="274691at2759"/>
<dbReference type="InterPro" id="IPR011013">
    <property type="entry name" value="Gal_mutarotase_sf_dom"/>
</dbReference>
<dbReference type="GO" id="GO:0004034">
    <property type="term" value="F:aldose 1-epimerase activity"/>
    <property type="evidence" value="ECO:0007669"/>
    <property type="project" value="TreeGrafter"/>
</dbReference>
<dbReference type="Proteomes" id="UP000311382">
    <property type="component" value="Unassembled WGS sequence"/>
</dbReference>
<dbReference type="Pfam" id="PF01263">
    <property type="entry name" value="Aldose_epim"/>
    <property type="match status" value="2"/>
</dbReference>
<feature type="compositionally biased region" description="Low complexity" evidence="1">
    <location>
        <begin position="292"/>
        <end position="319"/>
    </location>
</feature>
<feature type="region of interest" description="Disordered" evidence="1">
    <location>
        <begin position="110"/>
        <end position="138"/>
    </location>
</feature>
<organism evidence="2 3">
    <name type="scientific">Rhodotorula diobovata</name>
    <dbReference type="NCBI Taxonomy" id="5288"/>
    <lineage>
        <taxon>Eukaryota</taxon>
        <taxon>Fungi</taxon>
        <taxon>Dikarya</taxon>
        <taxon>Basidiomycota</taxon>
        <taxon>Pucciniomycotina</taxon>
        <taxon>Microbotryomycetes</taxon>
        <taxon>Sporidiobolales</taxon>
        <taxon>Sporidiobolaceae</taxon>
        <taxon>Rhodotorula</taxon>
    </lineage>
</organism>
<dbReference type="STRING" id="5288.A0A5C5G4E7"/>
<feature type="compositionally biased region" description="Basic and acidic residues" evidence="1">
    <location>
        <begin position="364"/>
        <end position="388"/>
    </location>
</feature>
<keyword evidence="3" id="KW-1185">Reference proteome</keyword>
<gene>
    <name evidence="2" type="ORF">DMC30DRAFT_413664</name>
</gene>
<protein>
    <submittedName>
        <fullName evidence="2">Galactose mutarotase-like domain-containing protein</fullName>
    </submittedName>
</protein>
<dbReference type="PANTHER" id="PTHR10091:SF0">
    <property type="entry name" value="GALACTOSE MUTAROTASE"/>
    <property type="match status" value="1"/>
</dbReference>
<dbReference type="GO" id="GO:0006006">
    <property type="term" value="P:glucose metabolic process"/>
    <property type="evidence" value="ECO:0007669"/>
    <property type="project" value="TreeGrafter"/>
</dbReference>
<evidence type="ECO:0000313" key="3">
    <source>
        <dbReference type="Proteomes" id="UP000311382"/>
    </source>
</evidence>